<organism evidence="1 2">
    <name type="scientific">Heliomicrobium undosum</name>
    <dbReference type="NCBI Taxonomy" id="121734"/>
    <lineage>
        <taxon>Bacteria</taxon>
        <taxon>Bacillati</taxon>
        <taxon>Bacillota</taxon>
        <taxon>Clostridia</taxon>
        <taxon>Eubacteriales</taxon>
        <taxon>Heliobacteriaceae</taxon>
        <taxon>Heliomicrobium</taxon>
    </lineage>
</organism>
<dbReference type="AlphaFoldDB" id="A0A845KZ13"/>
<keyword evidence="2" id="KW-1185">Reference proteome</keyword>
<comment type="caution">
    <text evidence="1">The sequence shown here is derived from an EMBL/GenBank/DDBJ whole genome shotgun (WGS) entry which is preliminary data.</text>
</comment>
<proteinExistence type="predicted"/>
<dbReference type="EMBL" id="WXEY01000003">
    <property type="protein sequence ID" value="MZP28893.1"/>
    <property type="molecule type" value="Genomic_DNA"/>
</dbReference>
<reference evidence="1 2" key="1">
    <citation type="submission" date="2020-01" db="EMBL/GenBank/DDBJ databases">
        <title>Whole-genome sequence of Heliobacterium undosum DSM 13378.</title>
        <authorList>
            <person name="Kyndt J.A."/>
            <person name="Meyer T.E."/>
        </authorList>
    </citation>
    <scope>NUCLEOTIDE SEQUENCE [LARGE SCALE GENOMIC DNA]</scope>
    <source>
        <strain evidence="1 2">DSM 13378</strain>
    </source>
</reference>
<gene>
    <name evidence="1" type="ORF">GTO91_04110</name>
</gene>
<dbReference type="Proteomes" id="UP000463470">
    <property type="component" value="Unassembled WGS sequence"/>
</dbReference>
<evidence type="ECO:0000313" key="1">
    <source>
        <dbReference type="EMBL" id="MZP28893.1"/>
    </source>
</evidence>
<dbReference type="RefSeq" id="WP_161255274.1">
    <property type="nucleotide sequence ID" value="NZ_WXEY01000003.1"/>
</dbReference>
<sequence>MTSELRKKDGNIIDVDKNIYEKMQKFISRTEEILLLCQDLADTKLIQCKYKDLKYDIRLEARFWDKTTNNKVSNLVEAFFVPTIQETSAFGFEAPTNSNIKEIQRSLFEAEYKLTKYKSKQEWFEYR</sequence>
<protein>
    <submittedName>
        <fullName evidence="1">Uncharacterized protein</fullName>
    </submittedName>
</protein>
<accession>A0A845KZ13</accession>
<name>A0A845KZ13_9FIRM</name>
<evidence type="ECO:0000313" key="2">
    <source>
        <dbReference type="Proteomes" id="UP000463470"/>
    </source>
</evidence>